<dbReference type="PANTHER" id="PTHR43377:SF6">
    <property type="entry name" value="GFO_IDH_MOCA-LIKE OXIDOREDUCTASE N-TERMINAL DOMAIN-CONTAINING PROTEIN"/>
    <property type="match status" value="1"/>
</dbReference>
<organism evidence="2 3">
    <name type="scientific">Vreelandella janggokensis</name>
    <dbReference type="NCBI Taxonomy" id="370767"/>
    <lineage>
        <taxon>Bacteria</taxon>
        <taxon>Pseudomonadati</taxon>
        <taxon>Pseudomonadota</taxon>
        <taxon>Gammaproteobacteria</taxon>
        <taxon>Oceanospirillales</taxon>
        <taxon>Halomonadaceae</taxon>
        <taxon>Vreelandella</taxon>
    </lineage>
</organism>
<dbReference type="InterPro" id="IPR051450">
    <property type="entry name" value="Gfo/Idh/MocA_Oxidoreductases"/>
</dbReference>
<dbReference type="PANTHER" id="PTHR43377">
    <property type="entry name" value="BILIVERDIN REDUCTASE A"/>
    <property type="match status" value="1"/>
</dbReference>
<accession>A0ABT4IQC2</accession>
<dbReference type="InterPro" id="IPR000683">
    <property type="entry name" value="Gfo/Idh/MocA-like_OxRdtase_N"/>
</dbReference>
<dbReference type="Pfam" id="PF01408">
    <property type="entry name" value="GFO_IDH_MocA"/>
    <property type="match status" value="1"/>
</dbReference>
<sequence>MKVLIIGLGYAGQRFLNAFSELNLGRANAPCDKIETICVNRSPVRGAIPVHADVATTLKKYKPDIVVVSVSDGEHYSVLQQLQGYRGFVICEKPLINCSDDLLRIGTSMQRTIGFGMDMVERYSEITQALRNYVYDHDLTLSRAHFIWGKDRINDHRRTSGAVSEIIHSLDLIEYVMGNAAHLEFGHSVGTYSDFSISGSSILDSLYIGAKLNKAVVTGYSSFVNIVRQRTVDFVFNRPDGTNVYAHAVYDTPYWDYDQLTIRDPDRPDDPPLVEITTDNGTSRMGTPTIAKLTRLVRAAVDYTENRIQPEIPFCDLDNSLRLQQLLNRMEQEAVSVGTYRIRGSRSPADPSTLSPEILG</sequence>
<evidence type="ECO:0000313" key="2">
    <source>
        <dbReference type="EMBL" id="MCZ0925862.1"/>
    </source>
</evidence>
<evidence type="ECO:0000313" key="3">
    <source>
        <dbReference type="Proteomes" id="UP001321125"/>
    </source>
</evidence>
<dbReference type="EMBL" id="JAKNQU010000001">
    <property type="protein sequence ID" value="MCZ0925862.1"/>
    <property type="molecule type" value="Genomic_DNA"/>
</dbReference>
<dbReference type="InterPro" id="IPR036291">
    <property type="entry name" value="NAD(P)-bd_dom_sf"/>
</dbReference>
<protein>
    <submittedName>
        <fullName evidence="2">Gfo/Idh/MocA family oxidoreductase</fullName>
    </submittedName>
</protein>
<gene>
    <name evidence="2" type="ORF">L0635_02055</name>
</gene>
<comment type="caution">
    <text evidence="2">The sequence shown here is derived from an EMBL/GenBank/DDBJ whole genome shotgun (WGS) entry which is preliminary data.</text>
</comment>
<dbReference type="Gene3D" id="3.40.50.720">
    <property type="entry name" value="NAD(P)-binding Rossmann-like Domain"/>
    <property type="match status" value="1"/>
</dbReference>
<dbReference type="RefSeq" id="WP_268900982.1">
    <property type="nucleotide sequence ID" value="NZ_JAKNQT010000004.1"/>
</dbReference>
<keyword evidence="3" id="KW-1185">Reference proteome</keyword>
<reference evidence="2 3" key="1">
    <citation type="submission" date="2022-02" db="EMBL/GenBank/DDBJ databases">
        <title>Study of halophilic communities from a Mexican lake.</title>
        <authorList>
            <person name="Hernandez-Soto L.M."/>
            <person name="Martinez-Abarca F."/>
            <person name="Ramirez-Saad H.C."/>
            <person name="Aguirre-Garrido J.F."/>
        </authorList>
    </citation>
    <scope>NUCLEOTIDE SEQUENCE [LARGE SCALE GENOMIC DNA]</scope>
    <source>
        <strain evidence="2 3">Hjan13</strain>
    </source>
</reference>
<proteinExistence type="predicted"/>
<name>A0ABT4IQC2_9GAMM</name>
<feature type="domain" description="Gfo/Idh/MocA-like oxidoreductase N-terminal" evidence="1">
    <location>
        <begin position="1"/>
        <end position="97"/>
    </location>
</feature>
<dbReference type="SUPFAM" id="SSF51735">
    <property type="entry name" value="NAD(P)-binding Rossmann-fold domains"/>
    <property type="match status" value="1"/>
</dbReference>
<dbReference type="Proteomes" id="UP001321125">
    <property type="component" value="Unassembled WGS sequence"/>
</dbReference>
<evidence type="ECO:0000259" key="1">
    <source>
        <dbReference type="Pfam" id="PF01408"/>
    </source>
</evidence>